<feature type="domain" description="DUF7685" evidence="1">
    <location>
        <begin position="9"/>
        <end position="49"/>
    </location>
</feature>
<gene>
    <name evidence="4" type="ordered locus">HRM2_08710</name>
</gene>
<dbReference type="Pfam" id="PF24734">
    <property type="entry name" value="DUF7685"/>
    <property type="match status" value="1"/>
</dbReference>
<dbReference type="InterPro" id="IPR056102">
    <property type="entry name" value="DUF7685"/>
</dbReference>
<sequence>MTSEKKRNCTRCGAPVQPYESIRLPSANGDTLICLKCYNKRVAESFGVEYDYLALHPIIIQDTDGLDHTFHLTVRLMGTMQIMDAFELVDNQPAGYQFSMGEPVASGVFVLFSKLYERMLKALGTKYIYKNKTYDTWLIADQKTVRGHIGCDLASSKEAPLPLIIIDGKGLTWNEFGRMLAAHEGFNFKLQVLDRHHEMP</sequence>
<dbReference type="KEGG" id="dat:HRM2_08710"/>
<dbReference type="AlphaFoldDB" id="C0QKB3"/>
<protein>
    <submittedName>
        <fullName evidence="4">Uncharacterized protein</fullName>
    </submittedName>
</protein>
<dbReference type="OrthoDB" id="5518208at2"/>
<feature type="domain" description="DUF7686" evidence="2">
    <location>
        <begin position="56"/>
        <end position="123"/>
    </location>
</feature>
<dbReference type="eggNOG" id="ENOG5031GKN">
    <property type="taxonomic scope" value="Bacteria"/>
</dbReference>
<dbReference type="Proteomes" id="UP000000442">
    <property type="component" value="Chromosome"/>
</dbReference>
<accession>C0QKB3</accession>
<evidence type="ECO:0000313" key="4">
    <source>
        <dbReference type="EMBL" id="ACN13984.1"/>
    </source>
</evidence>
<reference evidence="4 5" key="1">
    <citation type="journal article" date="2009" name="Environ. Microbiol.">
        <title>Genome sequence of Desulfobacterium autotrophicum HRM2, a marine sulfate reducer oxidizing organic carbon completely to carbon dioxide.</title>
        <authorList>
            <person name="Strittmatter A.W."/>
            <person name="Liesegang H."/>
            <person name="Rabus R."/>
            <person name="Decker I."/>
            <person name="Amann J."/>
            <person name="Andres S."/>
            <person name="Henne A."/>
            <person name="Fricke W.F."/>
            <person name="Martinez-Arias R."/>
            <person name="Bartels D."/>
            <person name="Goesmann A."/>
            <person name="Krause L."/>
            <person name="Puehler A."/>
            <person name="Klenk H.P."/>
            <person name="Richter M."/>
            <person name="Schuler M."/>
            <person name="Gloeckner F.O."/>
            <person name="Meyerdierks A."/>
            <person name="Gottschalk G."/>
            <person name="Amann R."/>
        </authorList>
    </citation>
    <scope>NUCLEOTIDE SEQUENCE [LARGE SCALE GENOMIC DNA]</scope>
    <source>
        <strain evidence="5">ATCC 43914 / DSM 3382 / HRM2</strain>
    </source>
</reference>
<feature type="domain" description="DUF7713" evidence="3">
    <location>
        <begin position="127"/>
        <end position="196"/>
    </location>
</feature>
<dbReference type="STRING" id="177437.HRM2_08710"/>
<evidence type="ECO:0000259" key="1">
    <source>
        <dbReference type="Pfam" id="PF24734"/>
    </source>
</evidence>
<name>C0QKB3_DESAH</name>
<dbReference type="InterPro" id="IPR056130">
    <property type="entry name" value="DUF7713"/>
</dbReference>
<dbReference type="InterPro" id="IPR056103">
    <property type="entry name" value="DUF7686"/>
</dbReference>
<dbReference type="EMBL" id="CP001087">
    <property type="protein sequence ID" value="ACN13984.1"/>
    <property type="molecule type" value="Genomic_DNA"/>
</dbReference>
<dbReference type="RefSeq" id="WP_012663224.1">
    <property type="nucleotide sequence ID" value="NC_012108.1"/>
</dbReference>
<evidence type="ECO:0000259" key="2">
    <source>
        <dbReference type="Pfam" id="PF24735"/>
    </source>
</evidence>
<dbReference type="HOGENOM" id="CLU_120810_0_0_7"/>
<evidence type="ECO:0000313" key="5">
    <source>
        <dbReference type="Proteomes" id="UP000000442"/>
    </source>
</evidence>
<keyword evidence="5" id="KW-1185">Reference proteome</keyword>
<evidence type="ECO:0000259" key="3">
    <source>
        <dbReference type="Pfam" id="PF24828"/>
    </source>
</evidence>
<dbReference type="Pfam" id="PF24828">
    <property type="entry name" value="DUF7713"/>
    <property type="match status" value="1"/>
</dbReference>
<proteinExistence type="predicted"/>
<dbReference type="Pfam" id="PF24735">
    <property type="entry name" value="DUF7686"/>
    <property type="match status" value="1"/>
</dbReference>
<organism evidence="4 5">
    <name type="scientific">Desulforapulum autotrophicum (strain ATCC 43914 / DSM 3382 / VKM B-1955 / HRM2)</name>
    <name type="common">Desulfobacterium autotrophicum</name>
    <dbReference type="NCBI Taxonomy" id="177437"/>
    <lineage>
        <taxon>Bacteria</taxon>
        <taxon>Pseudomonadati</taxon>
        <taxon>Thermodesulfobacteriota</taxon>
        <taxon>Desulfobacteria</taxon>
        <taxon>Desulfobacterales</taxon>
        <taxon>Desulfobacteraceae</taxon>
        <taxon>Desulforapulum</taxon>
    </lineage>
</organism>